<evidence type="ECO:0008006" key="3">
    <source>
        <dbReference type="Google" id="ProtNLM"/>
    </source>
</evidence>
<reference evidence="1 2" key="1">
    <citation type="journal article" date="2017" name="Poromechanics V (2013)">
        <title>Genomic Characterization of the Arsenic-Tolerant Actinobacterium, &lt;i&gt;Rhodococcus erythropolis&lt;/i&gt; S43.</title>
        <authorList>
            <person name="Retamal-Morales G."/>
            <person name="Mehnert M."/>
            <person name="Schwabe R."/>
            <person name="Tischler D."/>
            <person name="Schloemann M."/>
            <person name="Levican G.J."/>
        </authorList>
    </citation>
    <scope>NUCLEOTIDE SEQUENCE [LARGE SCALE GENOMIC DNA]</scope>
    <source>
        <strain evidence="1 2">S43</strain>
    </source>
</reference>
<comment type="caution">
    <text evidence="1">The sequence shown here is derived from an EMBL/GenBank/DDBJ whole genome shotgun (WGS) entry which is preliminary data.</text>
</comment>
<evidence type="ECO:0000313" key="2">
    <source>
        <dbReference type="Proteomes" id="UP000325576"/>
    </source>
</evidence>
<proteinExistence type="predicted"/>
<name>A0A5N5E2G0_RHOER</name>
<gene>
    <name evidence="1" type="ORF">BS297_20875</name>
</gene>
<organism evidence="1 2">
    <name type="scientific">Rhodococcus erythropolis</name>
    <name type="common">Arthrobacter picolinophilus</name>
    <dbReference type="NCBI Taxonomy" id="1833"/>
    <lineage>
        <taxon>Bacteria</taxon>
        <taxon>Bacillati</taxon>
        <taxon>Actinomycetota</taxon>
        <taxon>Actinomycetes</taxon>
        <taxon>Mycobacteriales</taxon>
        <taxon>Nocardiaceae</taxon>
        <taxon>Rhodococcus</taxon>
        <taxon>Rhodococcus erythropolis group</taxon>
    </lineage>
</organism>
<dbReference type="SUPFAM" id="SSF109854">
    <property type="entry name" value="DinB/YfiT-like putative metalloenzymes"/>
    <property type="match status" value="1"/>
</dbReference>
<accession>A0A5N5E2G0</accession>
<dbReference type="EMBL" id="MRBO01000562">
    <property type="protein sequence ID" value="KAB2583392.1"/>
    <property type="molecule type" value="Genomic_DNA"/>
</dbReference>
<protein>
    <recommendedName>
        <fullName evidence="3">Mycothiol-dependent maleylpyruvate isomerase metal-binding domain-containing protein</fullName>
    </recommendedName>
</protein>
<evidence type="ECO:0000313" key="1">
    <source>
        <dbReference type="EMBL" id="KAB2583392.1"/>
    </source>
</evidence>
<sequence>MTASAEPTPDDVVSAAKALHALTAIPDHSPRWSNTAEPTQWTATHTIEHISDALLFYSGQVARRADAKLPVLRDGRDAPVSEHLDNVLSSAHVLAALLRDLAEERAFHPSGSADAPGWAGMAVTEILVHGTDAARALGVGLILPENVCARTVSRVFPWIDLTLARPPELLLAITGRFSIDGVHSDPDWWWQSAPLVEWDGLPRRRDVKPGWT</sequence>
<dbReference type="Proteomes" id="UP000325576">
    <property type="component" value="Unassembled WGS sequence"/>
</dbReference>
<dbReference type="AlphaFoldDB" id="A0A5N5E2G0"/>
<dbReference type="InterPro" id="IPR034660">
    <property type="entry name" value="DinB/YfiT-like"/>
</dbReference>